<dbReference type="RefSeq" id="WP_353949428.1">
    <property type="nucleotide sequence ID" value="NZ_CP159510.1"/>
</dbReference>
<sequence>MLWVVTYSCIFFFWNHIPDRIPVHFNASGEPIRWGKRESILIPSIIGTFVYLLLYTLSWFPHVHNYPVEITKENARQMYMTSRKMLSTINFVLTVLISIGLLATVTAGYSSAHLILWFLLVLIVSIMSVIIYYICKFVRLMNDKG</sequence>
<keyword evidence="1" id="KW-1133">Transmembrane helix</keyword>
<evidence type="ECO:0000259" key="2">
    <source>
        <dbReference type="Pfam" id="PF07853"/>
    </source>
</evidence>
<organism evidence="3">
    <name type="scientific">Sporolactobacillus sp. Y61</name>
    <dbReference type="NCBI Taxonomy" id="3160863"/>
    <lineage>
        <taxon>Bacteria</taxon>
        <taxon>Bacillati</taxon>
        <taxon>Bacillota</taxon>
        <taxon>Bacilli</taxon>
        <taxon>Bacillales</taxon>
        <taxon>Sporolactobacillaceae</taxon>
        <taxon>Sporolactobacillus</taxon>
    </lineage>
</organism>
<keyword evidence="1" id="KW-0812">Transmembrane</keyword>
<dbReference type="Pfam" id="PF07853">
    <property type="entry name" value="DUF1648"/>
    <property type="match status" value="1"/>
</dbReference>
<feature type="transmembrane region" description="Helical" evidence="1">
    <location>
        <begin position="115"/>
        <end position="135"/>
    </location>
</feature>
<dbReference type="EMBL" id="CP159510">
    <property type="protein sequence ID" value="XCJ18406.1"/>
    <property type="molecule type" value="Genomic_DNA"/>
</dbReference>
<proteinExistence type="predicted"/>
<dbReference type="AlphaFoldDB" id="A0AAU8IJY2"/>
<feature type="transmembrane region" description="Helical" evidence="1">
    <location>
        <begin position="40"/>
        <end position="60"/>
    </location>
</feature>
<evidence type="ECO:0000313" key="3">
    <source>
        <dbReference type="EMBL" id="XCJ18406.1"/>
    </source>
</evidence>
<evidence type="ECO:0000256" key="1">
    <source>
        <dbReference type="SAM" id="Phobius"/>
    </source>
</evidence>
<accession>A0AAU8IJY2</accession>
<feature type="domain" description="DUF1648" evidence="2">
    <location>
        <begin position="2"/>
        <end position="46"/>
    </location>
</feature>
<keyword evidence="1" id="KW-0472">Membrane</keyword>
<reference evidence="3" key="1">
    <citation type="submission" date="2024-06" db="EMBL/GenBank/DDBJ databases">
        <authorList>
            <person name="Fan A."/>
            <person name="Zhang F.Y."/>
            <person name="Zhang L."/>
        </authorList>
    </citation>
    <scope>NUCLEOTIDE SEQUENCE</scope>
    <source>
        <strain evidence="3">Y61</strain>
    </source>
</reference>
<protein>
    <submittedName>
        <fullName evidence="3">DUF1648 domain-containing protein</fullName>
    </submittedName>
</protein>
<name>A0AAU8IJY2_9BACL</name>
<gene>
    <name evidence="3" type="ORF">ABNN70_11650</name>
</gene>
<dbReference type="InterPro" id="IPR012867">
    <property type="entry name" value="DUF1648"/>
</dbReference>
<feature type="transmembrane region" description="Helical" evidence="1">
    <location>
        <begin position="86"/>
        <end position="109"/>
    </location>
</feature>